<evidence type="ECO:0000313" key="3">
    <source>
        <dbReference type="EMBL" id="OWJ81731.1"/>
    </source>
</evidence>
<dbReference type="EMBL" id="NIPX01000033">
    <property type="protein sequence ID" value="OWJ81731.1"/>
    <property type="molecule type" value="Genomic_DNA"/>
</dbReference>
<dbReference type="CDD" id="cd02042">
    <property type="entry name" value="ParAB_family"/>
    <property type="match status" value="1"/>
</dbReference>
<protein>
    <submittedName>
        <fullName evidence="3">ParA family protein</fullName>
    </submittedName>
</protein>
<evidence type="ECO:0000259" key="1">
    <source>
        <dbReference type="Pfam" id="PF13614"/>
    </source>
</evidence>
<dbReference type="PANTHER" id="PTHR13696">
    <property type="entry name" value="P-LOOP CONTAINING NUCLEOSIDE TRIPHOSPHATE HYDROLASE"/>
    <property type="match status" value="1"/>
</dbReference>
<keyword evidence="5" id="KW-1185">Reference proteome</keyword>
<gene>
    <name evidence="3" type="ORF">CDV52_17360</name>
    <name evidence="2" type="ORF">CDV53_07655</name>
</gene>
<dbReference type="Proteomes" id="UP000196640">
    <property type="component" value="Unassembled WGS sequence"/>
</dbReference>
<name>A0A212AJQ6_9RHOB</name>
<proteinExistence type="predicted"/>
<evidence type="ECO:0000313" key="5">
    <source>
        <dbReference type="Proteomes" id="UP000214673"/>
    </source>
</evidence>
<dbReference type="SUPFAM" id="SSF52540">
    <property type="entry name" value="P-loop containing nucleoside triphosphate hydrolases"/>
    <property type="match status" value="1"/>
</dbReference>
<reference evidence="4 5" key="1">
    <citation type="submission" date="2016-11" db="EMBL/GenBank/DDBJ databases">
        <title>Comparison of Traditional DNA-DNA Hybridization with In Silico Genomic Analysis.</title>
        <authorList>
            <person name="Nicholson A.C."/>
            <person name="Sammons S."/>
            <person name="Humrighouse B.W."/>
            <person name="Graziano J."/>
            <person name="Lasker B."/>
            <person name="Whitney A.M."/>
            <person name="Mcquiston J.R."/>
        </authorList>
    </citation>
    <scope>NUCLEOTIDE SEQUENCE [LARGE SCALE GENOMIC DNA]</scope>
    <source>
        <strain evidence="2 5">H1892</strain>
        <strain evidence="3 4">H2381</strain>
    </source>
</reference>
<dbReference type="Pfam" id="PF13614">
    <property type="entry name" value="AAA_31"/>
    <property type="match status" value="1"/>
</dbReference>
<dbReference type="InterPro" id="IPR025669">
    <property type="entry name" value="AAA_dom"/>
</dbReference>
<dbReference type="STRING" id="366616.CG51_01175"/>
<dbReference type="OrthoDB" id="9804460at2"/>
<sequence>MKILTIFNNKGGVGKTTLTYHLSNAFAEMGQKVLLVDLDPQCNLTITALKMEQIHDIWAPEDPYMDDFGAASANIDEMVKSPRSIHFLLKPTEDGKDDIEDLPPPIHLADNLDIIPGRLTLHRFEAKVSERWNSVYSGDPLAIRTITNIRKYAHQYAEVYGYDVVVFDTSPSLGALNKNILTLADAFLIPCTPDLFSVYGIRNIGQSLDEWSKQFDTVFNVISTTKREQFPDHFVKLIGFTIYNAKKYDGPNNDLQLAKAHQHYASQIPDTIRNFISQDVSLPFSDILDESIGGNSVIHTHNTFPSMAQRYHVPMWKIPDIDVEEEDKNTVRGNSTKFRATRRAYHNFAAEVLQRLDEV</sequence>
<dbReference type="InterPro" id="IPR050678">
    <property type="entry name" value="DNA_Partitioning_ATPase"/>
</dbReference>
<accession>A0A212AJQ6</accession>
<dbReference type="Proteomes" id="UP000214673">
    <property type="component" value="Unassembled WGS sequence"/>
</dbReference>
<evidence type="ECO:0000313" key="4">
    <source>
        <dbReference type="Proteomes" id="UP000196640"/>
    </source>
</evidence>
<dbReference type="AlphaFoldDB" id="A0A212AJQ6"/>
<evidence type="ECO:0000313" key="2">
    <source>
        <dbReference type="EMBL" id="OWJ76771.1"/>
    </source>
</evidence>
<dbReference type="EMBL" id="NIPV01000024">
    <property type="protein sequence ID" value="OWJ76771.1"/>
    <property type="molecule type" value="Genomic_DNA"/>
</dbReference>
<feature type="domain" description="AAA" evidence="1">
    <location>
        <begin position="1"/>
        <end position="216"/>
    </location>
</feature>
<comment type="caution">
    <text evidence="3">The sequence shown here is derived from an EMBL/GenBank/DDBJ whole genome shotgun (WGS) entry which is preliminary data.</text>
</comment>
<dbReference type="RefSeq" id="WP_035744082.1">
    <property type="nucleotide sequence ID" value="NZ_CALUEG010000020.1"/>
</dbReference>
<dbReference type="PANTHER" id="PTHR13696:SF99">
    <property type="entry name" value="COBYRINIC ACID AC-DIAMIDE SYNTHASE"/>
    <property type="match status" value="1"/>
</dbReference>
<dbReference type="Gene3D" id="3.40.50.300">
    <property type="entry name" value="P-loop containing nucleotide triphosphate hydrolases"/>
    <property type="match status" value="1"/>
</dbReference>
<organism evidence="3 4">
    <name type="scientific">Haematobacter missouriensis</name>
    <dbReference type="NCBI Taxonomy" id="366616"/>
    <lineage>
        <taxon>Bacteria</taxon>
        <taxon>Pseudomonadati</taxon>
        <taxon>Pseudomonadota</taxon>
        <taxon>Alphaproteobacteria</taxon>
        <taxon>Rhodobacterales</taxon>
        <taxon>Paracoccaceae</taxon>
        <taxon>Haematobacter</taxon>
    </lineage>
</organism>
<dbReference type="InterPro" id="IPR027417">
    <property type="entry name" value="P-loop_NTPase"/>
</dbReference>